<keyword evidence="10 15" id="KW-0833">Ubl conjugation pathway</keyword>
<keyword evidence="14 15" id="KW-0539">Nucleus</keyword>
<dbReference type="GO" id="GO:0030915">
    <property type="term" value="C:Smc5-Smc6 complex"/>
    <property type="evidence" value="ECO:0000318"/>
    <property type="project" value="GO_Central"/>
</dbReference>
<reference evidence="19" key="2">
    <citation type="submission" date="2025-08" db="UniProtKB">
        <authorList>
            <consortium name="RefSeq"/>
        </authorList>
    </citation>
    <scope>IDENTIFICATION</scope>
    <source>
        <tissue evidence="19">Leaf</tissue>
    </source>
</reference>
<evidence type="ECO:0000259" key="17">
    <source>
        <dbReference type="Pfam" id="PF08746"/>
    </source>
</evidence>
<dbReference type="GO" id="GO:0061630">
    <property type="term" value="F:ubiquitin protein ligase activity"/>
    <property type="evidence" value="ECO:0007669"/>
    <property type="project" value="UniProtKB-EC"/>
</dbReference>
<proteinExistence type="inferred from homology"/>
<evidence type="ECO:0000256" key="13">
    <source>
        <dbReference type="ARBA" id="ARBA00023204"/>
    </source>
</evidence>
<evidence type="ECO:0000256" key="1">
    <source>
        <dbReference type="ARBA" id="ARBA00000900"/>
    </source>
</evidence>
<comment type="catalytic activity">
    <reaction evidence="1 15">
        <text>S-ubiquitinyl-[E2 ubiquitin-conjugating enzyme]-L-cysteine + [acceptor protein]-L-lysine = [E2 ubiquitin-conjugating enzyme]-L-cysteine + N(6)-ubiquitinyl-[acceptor protein]-L-lysine.</text>
        <dbReference type="EC" id="2.3.2.27"/>
    </reaction>
</comment>
<dbReference type="PANTHER" id="PTHR20973">
    <property type="entry name" value="NON-SMC ELEMENT 1-RELATED"/>
    <property type="match status" value="1"/>
</dbReference>
<evidence type="ECO:0000256" key="6">
    <source>
        <dbReference type="ARBA" id="ARBA00022679"/>
    </source>
</evidence>
<keyword evidence="11 15" id="KW-0862">Zinc</keyword>
<dbReference type="Gene3D" id="3.90.1150.220">
    <property type="match status" value="1"/>
</dbReference>
<evidence type="ECO:0000256" key="15">
    <source>
        <dbReference type="RuleBase" id="RU368018"/>
    </source>
</evidence>
<evidence type="ECO:0000256" key="12">
    <source>
        <dbReference type="ARBA" id="ARBA00023172"/>
    </source>
</evidence>
<comment type="subunit">
    <text evidence="15">Component of the Smc5-Smc6 complex.</text>
</comment>
<dbReference type="Gene3D" id="3.30.40.10">
    <property type="entry name" value="Zinc/RING finger domain, C3HC4 (zinc finger)"/>
    <property type="match status" value="1"/>
</dbReference>
<dbReference type="Proteomes" id="UP000813463">
    <property type="component" value="Chromosome 1"/>
</dbReference>
<dbReference type="PANTHER" id="PTHR20973:SF0">
    <property type="entry name" value="NON-STRUCTURAL MAINTENANCE OF CHROMOSOMES ELEMENT 1 HOMOLOG"/>
    <property type="match status" value="1"/>
</dbReference>
<reference evidence="18" key="1">
    <citation type="journal article" date="2021" name="Nat. Commun.">
        <title>Genomic analyses provide insights into spinach domestication and the genetic basis of agronomic traits.</title>
        <authorList>
            <person name="Cai X."/>
            <person name="Sun X."/>
            <person name="Xu C."/>
            <person name="Sun H."/>
            <person name="Wang X."/>
            <person name="Ge C."/>
            <person name="Zhang Z."/>
            <person name="Wang Q."/>
            <person name="Fei Z."/>
            <person name="Jiao C."/>
            <person name="Wang Q."/>
        </authorList>
    </citation>
    <scope>NUCLEOTIDE SEQUENCE [LARGE SCALE GENOMIC DNA]</scope>
    <source>
        <strain evidence="18">cv. Varoflay</strain>
    </source>
</reference>
<evidence type="ECO:0000256" key="11">
    <source>
        <dbReference type="ARBA" id="ARBA00022833"/>
    </source>
</evidence>
<dbReference type="GO" id="GO:0005634">
    <property type="term" value="C:nucleus"/>
    <property type="evidence" value="ECO:0000318"/>
    <property type="project" value="GO_Central"/>
</dbReference>
<evidence type="ECO:0000256" key="2">
    <source>
        <dbReference type="ARBA" id="ARBA00004123"/>
    </source>
</evidence>
<gene>
    <name evidence="19" type="primary">LOC110794582</name>
</gene>
<sequence length="319" mass="35870">MPELSWKHHTLIQSLLSRGPLKADEFNKMYEKVTGRKPGVNDKLFNDYLLKINKELSFVQFELRACTNQYDGKVYYGVVNNVADEQSKLGSKYSVPQIAFYKGIIEAIAQDAAGQGCITNIDALHIKLDSQIPSGSQSQSESQFQDVPAALRNFSMSQKEKALEEFVQDGWLTKLDGNIGLGIRSFLDLKSWFHLNEVPSCEVCNEAGVKADLCPNEGCSIRIHKYCLVKKFSQRTVEKVCPGCQKPWPYTVTKAELKAELVESEDEDEQNEATEGQPSNGSQRKRRRNSQFQTQTQTQDSANGVSSKTTRLRRSSRIG</sequence>
<evidence type="ECO:0000256" key="4">
    <source>
        <dbReference type="ARBA" id="ARBA00012483"/>
    </source>
</evidence>
<feature type="compositionally biased region" description="Basic residues" evidence="16">
    <location>
        <begin position="310"/>
        <end position="319"/>
    </location>
</feature>
<feature type="domain" description="Non-structural maintenance of chromosomes element 1 RING C4HC3-type" evidence="17">
    <location>
        <begin position="201"/>
        <end position="244"/>
    </location>
</feature>
<dbReference type="Pfam" id="PF07574">
    <property type="entry name" value="SMC_Nse1"/>
    <property type="match status" value="1"/>
</dbReference>
<name>A0A9R0K1R1_SPIOL</name>
<keyword evidence="9 15" id="KW-0863">Zinc-finger</keyword>
<dbReference type="Gene3D" id="1.10.10.10">
    <property type="entry name" value="Winged helix-like DNA-binding domain superfamily/Winged helix DNA-binding domain"/>
    <property type="match status" value="1"/>
</dbReference>
<dbReference type="RefSeq" id="XP_021855249.1">
    <property type="nucleotide sequence ID" value="XM_021999557.2"/>
</dbReference>
<dbReference type="AlphaFoldDB" id="A0A9R0K1R1"/>
<comment type="similarity">
    <text evidence="3 15">Belongs to the NSE1 family.</text>
</comment>
<dbReference type="EC" id="2.3.2.27" evidence="4 15"/>
<evidence type="ECO:0000256" key="8">
    <source>
        <dbReference type="ARBA" id="ARBA00022763"/>
    </source>
</evidence>
<accession>A0A9R0K1R1</accession>
<dbReference type="KEGG" id="soe:110794582"/>
<feature type="region of interest" description="Disordered" evidence="16">
    <location>
        <begin position="261"/>
        <end position="319"/>
    </location>
</feature>
<evidence type="ECO:0000256" key="10">
    <source>
        <dbReference type="ARBA" id="ARBA00022786"/>
    </source>
</evidence>
<dbReference type="InterPro" id="IPR011513">
    <property type="entry name" value="Nse1"/>
</dbReference>
<evidence type="ECO:0000313" key="18">
    <source>
        <dbReference type="Proteomes" id="UP000813463"/>
    </source>
</evidence>
<dbReference type="GO" id="GO:0004842">
    <property type="term" value="F:ubiquitin-protein transferase activity"/>
    <property type="evidence" value="ECO:0000318"/>
    <property type="project" value="GO_Central"/>
</dbReference>
<keyword evidence="12 15" id="KW-0233">DNA recombination</keyword>
<dbReference type="Pfam" id="PF08746">
    <property type="entry name" value="zf-RING-like"/>
    <property type="match status" value="1"/>
</dbReference>
<organism evidence="18 19">
    <name type="scientific">Spinacia oleracea</name>
    <name type="common">Spinach</name>
    <dbReference type="NCBI Taxonomy" id="3562"/>
    <lineage>
        <taxon>Eukaryota</taxon>
        <taxon>Viridiplantae</taxon>
        <taxon>Streptophyta</taxon>
        <taxon>Embryophyta</taxon>
        <taxon>Tracheophyta</taxon>
        <taxon>Spermatophyta</taxon>
        <taxon>Magnoliopsida</taxon>
        <taxon>eudicotyledons</taxon>
        <taxon>Gunneridae</taxon>
        <taxon>Pentapetalae</taxon>
        <taxon>Caryophyllales</taxon>
        <taxon>Chenopodiaceae</taxon>
        <taxon>Chenopodioideae</taxon>
        <taxon>Anserineae</taxon>
        <taxon>Spinacia</taxon>
    </lineage>
</organism>
<keyword evidence="13 15" id="KW-0234">DNA repair</keyword>
<dbReference type="OrthoDB" id="185455at2759"/>
<dbReference type="InterPro" id="IPR014857">
    <property type="entry name" value="Nse1_RING_C4HC3-type"/>
</dbReference>
<evidence type="ECO:0000256" key="16">
    <source>
        <dbReference type="SAM" id="MobiDB-lite"/>
    </source>
</evidence>
<evidence type="ECO:0000256" key="9">
    <source>
        <dbReference type="ARBA" id="ARBA00022771"/>
    </source>
</evidence>
<dbReference type="InterPro" id="IPR036388">
    <property type="entry name" value="WH-like_DNA-bd_sf"/>
</dbReference>
<feature type="compositionally biased region" description="Polar residues" evidence="16">
    <location>
        <begin position="273"/>
        <end position="282"/>
    </location>
</feature>
<keyword evidence="18" id="KW-1185">Reference proteome</keyword>
<evidence type="ECO:0000256" key="14">
    <source>
        <dbReference type="ARBA" id="ARBA00023242"/>
    </source>
</evidence>
<comment type="subcellular location">
    <subcellularLocation>
        <location evidence="2 15">Nucleus</location>
    </subcellularLocation>
</comment>
<dbReference type="GeneID" id="110794582"/>
<feature type="compositionally biased region" description="Acidic residues" evidence="16">
    <location>
        <begin position="262"/>
        <end position="272"/>
    </location>
</feature>
<evidence type="ECO:0000313" key="19">
    <source>
        <dbReference type="RefSeq" id="XP_021855249.1"/>
    </source>
</evidence>
<dbReference type="GO" id="GO:0008270">
    <property type="term" value="F:zinc ion binding"/>
    <property type="evidence" value="ECO:0007669"/>
    <property type="project" value="UniProtKB-KW"/>
</dbReference>
<evidence type="ECO:0000256" key="7">
    <source>
        <dbReference type="ARBA" id="ARBA00022723"/>
    </source>
</evidence>
<protein>
    <recommendedName>
        <fullName evidence="5 15">Non-structural maintenance of chromosomes element 1 homolog</fullName>
        <ecNumber evidence="4 15">2.3.2.27</ecNumber>
    </recommendedName>
</protein>
<keyword evidence="6 15" id="KW-0808">Transferase</keyword>
<evidence type="ECO:0000256" key="3">
    <source>
        <dbReference type="ARBA" id="ARBA00010258"/>
    </source>
</evidence>
<dbReference type="CDD" id="cd16493">
    <property type="entry name" value="RING-CH-C4HC3_NSE1"/>
    <property type="match status" value="1"/>
</dbReference>
<dbReference type="GO" id="GO:0000724">
    <property type="term" value="P:double-strand break repair via homologous recombination"/>
    <property type="evidence" value="ECO:0000318"/>
    <property type="project" value="GO_Central"/>
</dbReference>
<dbReference type="FunFam" id="3.90.1150.220:FF:000002">
    <property type="entry name" value="Non-structural maintenance of chromosomes element 1"/>
    <property type="match status" value="1"/>
</dbReference>
<keyword evidence="8 15" id="KW-0227">DNA damage</keyword>
<keyword evidence="7 15" id="KW-0479">Metal-binding</keyword>
<dbReference type="InterPro" id="IPR013083">
    <property type="entry name" value="Znf_RING/FYVE/PHD"/>
</dbReference>
<evidence type="ECO:0000256" key="5">
    <source>
        <dbReference type="ARBA" id="ARBA00019422"/>
    </source>
</evidence>